<accession>A0A8J4WZT7</accession>
<protein>
    <submittedName>
        <fullName evidence="1">Uncharacterized protein</fullName>
    </submittedName>
</protein>
<proteinExistence type="predicted"/>
<evidence type="ECO:0000313" key="1">
    <source>
        <dbReference type="EMBL" id="KAF5898247.1"/>
    </source>
</evidence>
<feature type="non-terminal residue" evidence="1">
    <location>
        <position position="62"/>
    </location>
</feature>
<gene>
    <name evidence="1" type="ORF">DAT39_012067</name>
</gene>
<sequence length="62" mass="7484">MSRRWEEWEEEERRGKEWIGDERNEDEWKGEKDSHYLRERLPSCHGELICAGLLAATLHMQA</sequence>
<dbReference type="Proteomes" id="UP000727407">
    <property type="component" value="Unassembled WGS sequence"/>
</dbReference>
<organism evidence="1 2">
    <name type="scientific">Clarias magur</name>
    <name type="common">Asian catfish</name>
    <name type="synonym">Macropteronotus magur</name>
    <dbReference type="NCBI Taxonomy" id="1594786"/>
    <lineage>
        <taxon>Eukaryota</taxon>
        <taxon>Metazoa</taxon>
        <taxon>Chordata</taxon>
        <taxon>Craniata</taxon>
        <taxon>Vertebrata</taxon>
        <taxon>Euteleostomi</taxon>
        <taxon>Actinopterygii</taxon>
        <taxon>Neopterygii</taxon>
        <taxon>Teleostei</taxon>
        <taxon>Ostariophysi</taxon>
        <taxon>Siluriformes</taxon>
        <taxon>Clariidae</taxon>
        <taxon>Clarias</taxon>
    </lineage>
</organism>
<reference evidence="1" key="1">
    <citation type="submission" date="2020-07" db="EMBL/GenBank/DDBJ databases">
        <title>Clarias magur genome sequencing, assembly and annotation.</title>
        <authorList>
            <person name="Kushwaha B."/>
            <person name="Kumar R."/>
            <person name="Das P."/>
            <person name="Joshi C.G."/>
            <person name="Kumar D."/>
            <person name="Nagpure N.S."/>
            <person name="Pandey M."/>
            <person name="Agarwal S."/>
            <person name="Srivastava S."/>
            <person name="Singh M."/>
            <person name="Sahoo L."/>
            <person name="Jayasankar P."/>
            <person name="Meher P.K."/>
            <person name="Koringa P.G."/>
            <person name="Iquebal M.A."/>
            <person name="Das S.P."/>
            <person name="Bit A."/>
            <person name="Patnaik S."/>
            <person name="Patel N."/>
            <person name="Shah T.M."/>
            <person name="Hinsu A."/>
            <person name="Jena J.K."/>
        </authorList>
    </citation>
    <scope>NUCLEOTIDE SEQUENCE</scope>
    <source>
        <strain evidence="1">CIFAMagur01</strain>
        <tissue evidence="1">Testis</tissue>
    </source>
</reference>
<comment type="caution">
    <text evidence="1">The sequence shown here is derived from an EMBL/GenBank/DDBJ whole genome shotgun (WGS) entry which is preliminary data.</text>
</comment>
<dbReference type="AlphaFoldDB" id="A0A8J4WZT7"/>
<evidence type="ECO:0000313" key="2">
    <source>
        <dbReference type="Proteomes" id="UP000727407"/>
    </source>
</evidence>
<name>A0A8J4WZT7_CLAMG</name>
<dbReference type="EMBL" id="QNUK01000206">
    <property type="protein sequence ID" value="KAF5898247.1"/>
    <property type="molecule type" value="Genomic_DNA"/>
</dbReference>
<keyword evidence="2" id="KW-1185">Reference proteome</keyword>